<evidence type="ECO:0000313" key="15">
    <source>
        <dbReference type="Proteomes" id="UP001202134"/>
    </source>
</evidence>
<keyword evidence="6 12" id="KW-0732">Signal</keyword>
<evidence type="ECO:0000256" key="12">
    <source>
        <dbReference type="SAM" id="SignalP"/>
    </source>
</evidence>
<evidence type="ECO:0000256" key="6">
    <source>
        <dbReference type="ARBA" id="ARBA00022729"/>
    </source>
</evidence>
<feature type="signal peptide" evidence="12">
    <location>
        <begin position="1"/>
        <end position="30"/>
    </location>
</feature>
<keyword evidence="8" id="KW-0862">Zinc</keyword>
<reference evidence="14 15" key="1">
    <citation type="submission" date="2022-01" db="EMBL/GenBank/DDBJ databases">
        <title>Whole genome-based taxonomy of the Shewanellaceae.</title>
        <authorList>
            <person name="Martin-Rodriguez A.J."/>
        </authorList>
    </citation>
    <scope>NUCLEOTIDE SEQUENCE [LARGE SCALE GENOMIC DNA]</scope>
    <source>
        <strain evidence="14 15">DSM 24955</strain>
    </source>
</reference>
<evidence type="ECO:0000256" key="9">
    <source>
        <dbReference type="ARBA" id="ARBA00022837"/>
    </source>
</evidence>
<accession>A0ABT0KTP3</accession>
<evidence type="ECO:0000256" key="7">
    <source>
        <dbReference type="ARBA" id="ARBA00022801"/>
    </source>
</evidence>
<dbReference type="InterPro" id="IPR022409">
    <property type="entry name" value="PKD/Chitinase_dom"/>
</dbReference>
<dbReference type="SUPFAM" id="SSF55486">
    <property type="entry name" value="Metalloproteases ('zincins'), catalytic domain"/>
    <property type="match status" value="1"/>
</dbReference>
<dbReference type="Pfam" id="PF05547">
    <property type="entry name" value="Peptidase_M6"/>
    <property type="match status" value="1"/>
</dbReference>
<dbReference type="PANTHER" id="PTHR13062">
    <property type="entry name" value="COLLAGENASE"/>
    <property type="match status" value="1"/>
</dbReference>
<dbReference type="InterPro" id="IPR048665">
    <property type="entry name" value="InhA-like_VEG"/>
</dbReference>
<keyword evidence="4" id="KW-0645">Protease</keyword>
<evidence type="ECO:0000259" key="13">
    <source>
        <dbReference type="PROSITE" id="PS50093"/>
    </source>
</evidence>
<dbReference type="SMART" id="SM00089">
    <property type="entry name" value="PKD"/>
    <property type="match status" value="2"/>
</dbReference>
<evidence type="ECO:0000256" key="10">
    <source>
        <dbReference type="ARBA" id="ARBA00023026"/>
    </source>
</evidence>
<dbReference type="PROSITE" id="PS50093">
    <property type="entry name" value="PKD"/>
    <property type="match status" value="2"/>
</dbReference>
<sequence length="954" mass="102323">MVNILKHRKSSFITPLALTLAAILSAPSLAAPVKHTSPADAGVINPQQIVYWLTKRGELSVDASDAEKQIAVANFTRKARANNHAVPLAQTKRVNQIARTKLQNAASVVAFADSDIKKSVNVLAVLVDFPDLPYNDNRLTAADTGMYYNDYSVAHYEDILFSTTGFTGPNGENLETAYQYFEQASGDTFTFNGEVKGWVTADNNAAHYGGNDTDNDDNDMAAPDLVMEAVTKAVAGMTSAELAQFDIEDPYDVNNNGNLDEADGIIDHIVIFHSSVGEEAGGGALGTDAIWSHRFFVGASSFGSTIPGTSMKVFGYTVQPIDSATGVITHEFGHDLGLPDEYDTAYSGDGSPVGSWSLMSGGSWVGQSASGTYIAGTRPSGFSPYARSYLQERYKGKWVNEQSISWDDIDQSGLSADLVSAVNADDINQLSIAIPTSGVDFKQPLTGEYQYHSGKGHLMSNSMSFDADLPAGTPLSLSFQAHWNIEVDYDYTQVLVDGVAIEGNHTVASNPLYSGVNHYISGLSSDNSSAIGSDSWVELTYDLTSFAGQNVQIQINYITDEAVGGYGIAIDDIEINHQESVILQDGAEVAGAVTLNGFDRIEDTLPGLPQRYIVQLRNYQGIDQGLENIGYEAGVLLWLENSNYEDNNVGEHAGYGLIGVVDADQNLIGNNSTDVQIRDASFSLYPQSAYASDTHLSNSSLFDDSRDYSAPLKPQSGLVLQELGLTMSVIAQSSNSDTATVEFKRNAVVTNPDESTLEASFEVVVTDYTADFSAVIQGGSADYTYLWNFGESNATSTLTSPTHTYSSSDAFVVSLTVTDSEGATVTHNQIVEVIIELNANFEIAVVGDDSMTVKLTNTTTGGFGELNYSWDMGDGNTIVGMSPENYTYALAGSYTIVLSVTDEKGTEKRHAWSLTLPAEIAEEKVEPSSSSGGSLGWLSIVLLGLFASGRQKRC</sequence>
<evidence type="ECO:0000256" key="11">
    <source>
        <dbReference type="ARBA" id="ARBA00023049"/>
    </source>
</evidence>
<proteinExistence type="predicted"/>
<name>A0ABT0KTP3_9GAMM</name>
<dbReference type="SUPFAM" id="SSF49299">
    <property type="entry name" value="PKD domain"/>
    <property type="match status" value="2"/>
</dbReference>
<comment type="caution">
    <text evidence="14">The sequence shown here is derived from an EMBL/GenBank/DDBJ whole genome shotgun (WGS) entry which is preliminary data.</text>
</comment>
<dbReference type="PANTHER" id="PTHR13062:SF12">
    <property type="entry name" value="ALPHA-2-MACROGLOBULIN DOMAIN-CONTAINING PROTEIN"/>
    <property type="match status" value="1"/>
</dbReference>
<dbReference type="InterPro" id="IPR013783">
    <property type="entry name" value="Ig-like_fold"/>
</dbReference>
<dbReference type="CDD" id="cd00146">
    <property type="entry name" value="PKD"/>
    <property type="match status" value="2"/>
</dbReference>
<keyword evidence="9" id="KW-0106">Calcium</keyword>
<dbReference type="Pfam" id="PF20773">
    <property type="entry name" value="InhA-like_MAM"/>
    <property type="match status" value="1"/>
</dbReference>
<dbReference type="Proteomes" id="UP001202134">
    <property type="component" value="Unassembled WGS sequence"/>
</dbReference>
<feature type="domain" description="PKD" evidence="13">
    <location>
        <begin position="847"/>
        <end position="905"/>
    </location>
</feature>
<comment type="subcellular location">
    <subcellularLocation>
        <location evidence="2">Secreted</location>
    </subcellularLocation>
</comment>
<evidence type="ECO:0000256" key="8">
    <source>
        <dbReference type="ARBA" id="ARBA00022833"/>
    </source>
</evidence>
<comment type="cofactor">
    <cofactor evidence="1">
        <name>Zn(2+)</name>
        <dbReference type="ChEBI" id="CHEBI:29105"/>
    </cofactor>
</comment>
<dbReference type="InterPro" id="IPR000601">
    <property type="entry name" value="PKD_dom"/>
</dbReference>
<dbReference type="Pfam" id="PF20774">
    <property type="entry name" value="InhA-like_VEG"/>
    <property type="match status" value="1"/>
</dbReference>
<keyword evidence="11" id="KW-0482">Metalloprotease</keyword>
<dbReference type="EMBL" id="JAKIKU010000012">
    <property type="protein sequence ID" value="MCL1047221.1"/>
    <property type="molecule type" value="Genomic_DNA"/>
</dbReference>
<dbReference type="InterPro" id="IPR008757">
    <property type="entry name" value="Peptidase_M6-like_domain"/>
</dbReference>
<dbReference type="NCBIfam" id="TIGR03296">
    <property type="entry name" value="M6dom_TIGR03296"/>
    <property type="match status" value="1"/>
</dbReference>
<dbReference type="Pfam" id="PF18911">
    <property type="entry name" value="PKD_4"/>
    <property type="match status" value="1"/>
</dbReference>
<evidence type="ECO:0000256" key="2">
    <source>
        <dbReference type="ARBA" id="ARBA00004613"/>
    </source>
</evidence>
<dbReference type="NCBIfam" id="TIGR03501">
    <property type="entry name" value="GlyGly_CTERM"/>
    <property type="match status" value="1"/>
</dbReference>
<evidence type="ECO:0000256" key="5">
    <source>
        <dbReference type="ARBA" id="ARBA00022723"/>
    </source>
</evidence>
<keyword evidence="3" id="KW-0964">Secreted</keyword>
<dbReference type="InterPro" id="IPR020008">
    <property type="entry name" value="GlyGly_CTERM"/>
</dbReference>
<keyword evidence="5" id="KW-0479">Metal-binding</keyword>
<dbReference type="Pfam" id="PF00801">
    <property type="entry name" value="PKD"/>
    <property type="match status" value="1"/>
</dbReference>
<evidence type="ECO:0000256" key="1">
    <source>
        <dbReference type="ARBA" id="ARBA00001947"/>
    </source>
</evidence>
<feature type="domain" description="PKD" evidence="13">
    <location>
        <begin position="769"/>
        <end position="833"/>
    </location>
</feature>
<dbReference type="RefSeq" id="WP_248956676.1">
    <property type="nucleotide sequence ID" value="NZ_JAKIKU010000012.1"/>
</dbReference>
<evidence type="ECO:0000313" key="14">
    <source>
        <dbReference type="EMBL" id="MCL1047221.1"/>
    </source>
</evidence>
<dbReference type="Gene3D" id="2.60.40.10">
    <property type="entry name" value="Immunoglobulins"/>
    <property type="match status" value="2"/>
</dbReference>
<protein>
    <submittedName>
        <fullName evidence="14">Immune inhibitor A</fullName>
    </submittedName>
</protein>
<keyword evidence="10" id="KW-0843">Virulence</keyword>
<gene>
    <name evidence="14" type="ORF">L2737_18130</name>
</gene>
<dbReference type="InterPro" id="IPR035986">
    <property type="entry name" value="PKD_dom_sf"/>
</dbReference>
<feature type="chain" id="PRO_5045213829" evidence="12">
    <location>
        <begin position="31"/>
        <end position="954"/>
    </location>
</feature>
<keyword evidence="15" id="KW-1185">Reference proteome</keyword>
<evidence type="ECO:0000256" key="4">
    <source>
        <dbReference type="ARBA" id="ARBA00022670"/>
    </source>
</evidence>
<keyword evidence="7" id="KW-0378">Hydrolase</keyword>
<evidence type="ECO:0000256" key="3">
    <source>
        <dbReference type="ARBA" id="ARBA00022525"/>
    </source>
</evidence>
<organism evidence="14 15">
    <name type="scientific">Shewanella electrodiphila</name>
    <dbReference type="NCBI Taxonomy" id="934143"/>
    <lineage>
        <taxon>Bacteria</taxon>
        <taxon>Pseudomonadati</taxon>
        <taxon>Pseudomonadota</taxon>
        <taxon>Gammaproteobacteria</taxon>
        <taxon>Alteromonadales</taxon>
        <taxon>Shewanellaceae</taxon>
        <taxon>Shewanella</taxon>
    </lineage>
</organism>